<comment type="subcellular location">
    <subcellularLocation>
        <location evidence="1">Nucleus</location>
    </subcellularLocation>
</comment>
<proteinExistence type="predicted"/>
<comment type="caution">
    <text evidence="6">The sequence shown here is derived from an EMBL/GenBank/DDBJ whole genome shotgun (WGS) entry which is preliminary data.</text>
</comment>
<evidence type="ECO:0000256" key="1">
    <source>
        <dbReference type="ARBA" id="ARBA00004123"/>
    </source>
</evidence>
<dbReference type="GO" id="GO:0005634">
    <property type="term" value="C:nucleus"/>
    <property type="evidence" value="ECO:0007669"/>
    <property type="project" value="UniProtKB-SubCell"/>
</dbReference>
<organism evidence="6 7">
    <name type="scientific">Liquidambar formosana</name>
    <name type="common">Formosan gum</name>
    <dbReference type="NCBI Taxonomy" id="63359"/>
    <lineage>
        <taxon>Eukaryota</taxon>
        <taxon>Viridiplantae</taxon>
        <taxon>Streptophyta</taxon>
        <taxon>Embryophyta</taxon>
        <taxon>Tracheophyta</taxon>
        <taxon>Spermatophyta</taxon>
        <taxon>Magnoliopsida</taxon>
        <taxon>eudicotyledons</taxon>
        <taxon>Gunneridae</taxon>
        <taxon>Pentapetalae</taxon>
        <taxon>Saxifragales</taxon>
        <taxon>Altingiaceae</taxon>
        <taxon>Liquidambar</taxon>
    </lineage>
</organism>
<keyword evidence="3" id="KW-0804">Transcription</keyword>
<dbReference type="EMBL" id="JBBPBK010000010">
    <property type="protein sequence ID" value="KAK9277326.1"/>
    <property type="molecule type" value="Genomic_DNA"/>
</dbReference>
<name>A0AAP0RG86_LIQFO</name>
<dbReference type="PANTHER" id="PTHR33124">
    <property type="entry name" value="TRANSCRIPTION FACTOR IBH1-LIKE 1"/>
    <property type="match status" value="1"/>
</dbReference>
<dbReference type="InterPro" id="IPR044660">
    <property type="entry name" value="IBH1-like"/>
</dbReference>
<sequence length="75" mass="8610">METNSCKAMSRVKSPQKRRRVVRETVPMKVKKLQKLIPGGRGLQPDRLFLQTADYILHLKLQLNVLQALAKICKP</sequence>
<dbReference type="Proteomes" id="UP001415857">
    <property type="component" value="Unassembled WGS sequence"/>
</dbReference>
<reference evidence="6 7" key="1">
    <citation type="journal article" date="2024" name="Plant J.">
        <title>Genome sequences and population genomics reveal climatic adaptation and genomic divergence between two closely related sweetgum species.</title>
        <authorList>
            <person name="Xu W.Q."/>
            <person name="Ren C.Q."/>
            <person name="Zhang X.Y."/>
            <person name="Comes H.P."/>
            <person name="Liu X.H."/>
            <person name="Li Y.G."/>
            <person name="Kettle C.J."/>
            <person name="Jalonen R."/>
            <person name="Gaisberger H."/>
            <person name="Ma Y.Z."/>
            <person name="Qiu Y.X."/>
        </authorList>
    </citation>
    <scope>NUCLEOTIDE SEQUENCE [LARGE SCALE GENOMIC DNA]</scope>
    <source>
        <strain evidence="6">Hangzhou</strain>
    </source>
</reference>
<dbReference type="PANTHER" id="PTHR33124:SF9">
    <property type="entry name" value="TRANSCRIPTION FACTOR"/>
    <property type="match status" value="1"/>
</dbReference>
<dbReference type="CDD" id="cd11444">
    <property type="entry name" value="bHLH_AtIBH1_like"/>
    <property type="match status" value="1"/>
</dbReference>
<keyword evidence="2" id="KW-0805">Transcription regulation</keyword>
<evidence type="ECO:0000256" key="5">
    <source>
        <dbReference type="SAM" id="MobiDB-lite"/>
    </source>
</evidence>
<protein>
    <submittedName>
        <fullName evidence="6">Uncharacterized protein</fullName>
    </submittedName>
</protein>
<evidence type="ECO:0000313" key="7">
    <source>
        <dbReference type="Proteomes" id="UP001415857"/>
    </source>
</evidence>
<dbReference type="AlphaFoldDB" id="A0AAP0RG86"/>
<accession>A0AAP0RG86</accession>
<dbReference type="InterPro" id="IPR044549">
    <property type="entry name" value="bHLH_AtIBH1-like"/>
</dbReference>
<feature type="region of interest" description="Disordered" evidence="5">
    <location>
        <begin position="1"/>
        <end position="22"/>
    </location>
</feature>
<evidence type="ECO:0000313" key="6">
    <source>
        <dbReference type="EMBL" id="KAK9277326.1"/>
    </source>
</evidence>
<evidence type="ECO:0000256" key="2">
    <source>
        <dbReference type="ARBA" id="ARBA00023015"/>
    </source>
</evidence>
<evidence type="ECO:0000256" key="3">
    <source>
        <dbReference type="ARBA" id="ARBA00023163"/>
    </source>
</evidence>
<gene>
    <name evidence="6" type="ORF">L1049_006867</name>
</gene>
<evidence type="ECO:0000256" key="4">
    <source>
        <dbReference type="ARBA" id="ARBA00023242"/>
    </source>
</evidence>
<dbReference type="GO" id="GO:0006355">
    <property type="term" value="P:regulation of DNA-templated transcription"/>
    <property type="evidence" value="ECO:0007669"/>
    <property type="project" value="InterPro"/>
</dbReference>
<keyword evidence="7" id="KW-1185">Reference proteome</keyword>
<keyword evidence="4" id="KW-0539">Nucleus</keyword>